<feature type="region of interest" description="Disordered" evidence="3">
    <location>
        <begin position="398"/>
        <end position="417"/>
    </location>
</feature>
<evidence type="ECO:0000313" key="6">
    <source>
        <dbReference type="Proteomes" id="UP001497382"/>
    </source>
</evidence>
<organism evidence="5 6">
    <name type="scientific">Larinioides sclopetarius</name>
    <dbReference type="NCBI Taxonomy" id="280406"/>
    <lineage>
        <taxon>Eukaryota</taxon>
        <taxon>Metazoa</taxon>
        <taxon>Ecdysozoa</taxon>
        <taxon>Arthropoda</taxon>
        <taxon>Chelicerata</taxon>
        <taxon>Arachnida</taxon>
        <taxon>Araneae</taxon>
        <taxon>Araneomorphae</taxon>
        <taxon>Entelegynae</taxon>
        <taxon>Araneoidea</taxon>
        <taxon>Araneidae</taxon>
        <taxon>Larinioides</taxon>
    </lineage>
</organism>
<evidence type="ECO:0000256" key="1">
    <source>
        <dbReference type="ARBA" id="ARBA00022614"/>
    </source>
</evidence>
<dbReference type="SMART" id="SM00369">
    <property type="entry name" value="LRR_TYP"/>
    <property type="match status" value="9"/>
</dbReference>
<dbReference type="InterPro" id="IPR032675">
    <property type="entry name" value="LRR_dom_sf"/>
</dbReference>
<sequence length="443" mass="50074">MLRRLPWYRCLSIMMSRISFLLLLLTSSLVQSDISGCPPLPSTRTCSCSLKTRGVDLSCDSASLQDLVTSIEAIADTRQVVWYLKFRNVKLGHFGKSLLGNLRVNHFIALNCSITSIDQEAFAGLADDLESLDLGLNKLESVPTAALEGLVNLASLNLNYNRIEILHAEAFRGLISLLRLSLFGNRIKFVHDQAFEGIGGNLTQVNLGENGLSSVPSKPLRHLGVLQRLQMHENKITNLVPEEFTGMGESLDVLELSSNQVEEIPERAFVNLKMLNSLDLESNRIRYIHPKAFEGIESSLEWLKLGDNQLSAIPAEPLRRLEKLRQLDLRQNRIDKILDDDFKDYGRTLKFIHLQKNRSFVWRASKGKYSQTIPFNAPLLKNGPLNYLRRSQSRVNKESSALCRADRQPEMKDPDEKMAGAHRISNFCLNDFPGWRCNRGDIK</sequence>
<feature type="compositionally biased region" description="Basic and acidic residues" evidence="3">
    <location>
        <begin position="404"/>
        <end position="417"/>
    </location>
</feature>
<dbReference type="InterPro" id="IPR001611">
    <property type="entry name" value="Leu-rich_rpt"/>
</dbReference>
<dbReference type="PANTHER" id="PTHR45617">
    <property type="entry name" value="LEUCINE RICH REPEAT FAMILY PROTEIN"/>
    <property type="match status" value="1"/>
</dbReference>
<proteinExistence type="predicted"/>
<dbReference type="InterPro" id="IPR003591">
    <property type="entry name" value="Leu-rich_rpt_typical-subtyp"/>
</dbReference>
<reference evidence="5 6" key="1">
    <citation type="submission" date="2024-04" db="EMBL/GenBank/DDBJ databases">
        <authorList>
            <person name="Rising A."/>
            <person name="Reimegard J."/>
            <person name="Sonavane S."/>
            <person name="Akerstrom W."/>
            <person name="Nylinder S."/>
            <person name="Hedman E."/>
            <person name="Kallberg Y."/>
        </authorList>
    </citation>
    <scope>NUCLEOTIDE SEQUENCE [LARGE SCALE GENOMIC DNA]</scope>
</reference>
<dbReference type="SUPFAM" id="SSF52058">
    <property type="entry name" value="L domain-like"/>
    <property type="match status" value="1"/>
</dbReference>
<evidence type="ECO:0000256" key="4">
    <source>
        <dbReference type="SAM" id="SignalP"/>
    </source>
</evidence>
<dbReference type="Gene3D" id="3.80.10.10">
    <property type="entry name" value="Ribonuclease Inhibitor"/>
    <property type="match status" value="2"/>
</dbReference>
<evidence type="ECO:0000313" key="5">
    <source>
        <dbReference type="EMBL" id="CAL1294584.1"/>
    </source>
</evidence>
<accession>A0AAV2BG28</accession>
<protein>
    <submittedName>
        <fullName evidence="5">Uncharacterized protein</fullName>
    </submittedName>
</protein>
<evidence type="ECO:0000256" key="2">
    <source>
        <dbReference type="ARBA" id="ARBA00022737"/>
    </source>
</evidence>
<dbReference type="PROSITE" id="PS51450">
    <property type="entry name" value="LRR"/>
    <property type="match status" value="2"/>
</dbReference>
<keyword evidence="4" id="KW-0732">Signal</keyword>
<keyword evidence="6" id="KW-1185">Reference proteome</keyword>
<feature type="signal peptide" evidence="4">
    <location>
        <begin position="1"/>
        <end position="32"/>
    </location>
</feature>
<keyword evidence="2" id="KW-0677">Repeat</keyword>
<feature type="chain" id="PRO_5043898131" evidence="4">
    <location>
        <begin position="33"/>
        <end position="443"/>
    </location>
</feature>
<dbReference type="Proteomes" id="UP001497382">
    <property type="component" value="Unassembled WGS sequence"/>
</dbReference>
<dbReference type="Pfam" id="PF13855">
    <property type="entry name" value="LRR_8"/>
    <property type="match status" value="2"/>
</dbReference>
<comment type="caution">
    <text evidence="5">The sequence shown here is derived from an EMBL/GenBank/DDBJ whole genome shotgun (WGS) entry which is preliminary data.</text>
</comment>
<name>A0AAV2BG28_9ARAC</name>
<dbReference type="AlphaFoldDB" id="A0AAV2BG28"/>
<evidence type="ECO:0000256" key="3">
    <source>
        <dbReference type="SAM" id="MobiDB-lite"/>
    </source>
</evidence>
<keyword evidence="1" id="KW-0433">Leucine-rich repeat</keyword>
<gene>
    <name evidence="5" type="ORF">LARSCL_LOCUS18794</name>
</gene>
<dbReference type="SMART" id="SM00365">
    <property type="entry name" value="LRR_SD22"/>
    <property type="match status" value="3"/>
</dbReference>
<dbReference type="EMBL" id="CAXIEN010000349">
    <property type="protein sequence ID" value="CAL1294584.1"/>
    <property type="molecule type" value="Genomic_DNA"/>
</dbReference>